<dbReference type="SUPFAM" id="SSF56925">
    <property type="entry name" value="OMPA-like"/>
    <property type="match status" value="1"/>
</dbReference>
<dbReference type="NCBIfam" id="TIGR01414">
    <property type="entry name" value="autotrans_barl"/>
    <property type="match status" value="1"/>
</dbReference>
<dbReference type="Proteomes" id="UP000029228">
    <property type="component" value="Unassembled WGS sequence"/>
</dbReference>
<dbReference type="Pfam" id="PF13505">
    <property type="entry name" value="OMP_b-brl"/>
    <property type="match status" value="1"/>
</dbReference>
<protein>
    <recommendedName>
        <fullName evidence="3">Outer membrane protein beta-barrel domain-containing protein</fullName>
    </recommendedName>
</protein>
<dbReference type="OrthoDB" id="5862605at2"/>
<evidence type="ECO:0000313" key="4">
    <source>
        <dbReference type="EMBL" id="GAL17504.1"/>
    </source>
</evidence>
<evidence type="ECO:0000259" key="3">
    <source>
        <dbReference type="Pfam" id="PF13505"/>
    </source>
</evidence>
<keyword evidence="1 2" id="KW-0732">Signal</keyword>
<evidence type="ECO:0000313" key="5">
    <source>
        <dbReference type="Proteomes" id="UP000029228"/>
    </source>
</evidence>
<comment type="caution">
    <text evidence="4">The sequence shown here is derived from an EMBL/GenBank/DDBJ whole genome shotgun (WGS) entry which is preliminary data.</text>
</comment>
<dbReference type="EMBL" id="BBMR01000001">
    <property type="protein sequence ID" value="GAL17504.1"/>
    <property type="molecule type" value="Genomic_DNA"/>
</dbReference>
<reference evidence="4 5" key="1">
    <citation type="submission" date="2014-09" db="EMBL/GenBank/DDBJ databases">
        <title>Vibrio maritimus JCM 19235. (C45) whole genome shotgun sequence.</title>
        <authorList>
            <person name="Sawabe T."/>
            <person name="Meirelles P."/>
            <person name="Nakanishi M."/>
            <person name="Sayaka M."/>
            <person name="Hattori M."/>
            <person name="Ohkuma M."/>
        </authorList>
    </citation>
    <scope>NUCLEOTIDE SEQUENCE [LARGE SCALE GENOMIC DNA]</scope>
    <source>
        <strain evidence="5">JCM19235</strain>
    </source>
</reference>
<accession>A0A090RTK3</accession>
<feature type="signal peptide" evidence="2">
    <location>
        <begin position="1"/>
        <end position="21"/>
    </location>
</feature>
<evidence type="ECO:0000256" key="1">
    <source>
        <dbReference type="ARBA" id="ARBA00022729"/>
    </source>
</evidence>
<evidence type="ECO:0000256" key="2">
    <source>
        <dbReference type="SAM" id="SignalP"/>
    </source>
</evidence>
<name>A0A090RTK3_9VIBR</name>
<feature type="chain" id="PRO_5001864430" description="Outer membrane protein beta-barrel domain-containing protein" evidence="2">
    <location>
        <begin position="22"/>
        <end position="201"/>
    </location>
</feature>
<keyword evidence="5" id="KW-1185">Reference proteome</keyword>
<dbReference type="InterPro" id="IPR027385">
    <property type="entry name" value="Beta-barrel_OMP"/>
</dbReference>
<dbReference type="AlphaFoldDB" id="A0A090RTK3"/>
<feature type="domain" description="Outer membrane protein beta-barrel" evidence="3">
    <location>
        <begin position="8"/>
        <end position="201"/>
    </location>
</feature>
<gene>
    <name evidence="4" type="ORF">JCM19235_6053</name>
</gene>
<sequence>MKQQLLAVALFTSIISSAAVAKDYSGFRLGVGAVSGQEFTFDGNTANSGNRAKIEAGYDFNRVFAINGSVTAFSGAAYSESSDGTNAGGDIRGRDVRLEAEMGYAFNLAKGWDIKPYVAVGGAFINGTKRGFIGGTESAPHPELTSFKGTYLTTAAGVRLNTPVDVYVDLRVQKINMNDQQKANSVIKDNSQAALAVGIKF</sequence>
<organism evidence="4 5">
    <name type="scientific">Vibrio maritimus</name>
    <dbReference type="NCBI Taxonomy" id="990268"/>
    <lineage>
        <taxon>Bacteria</taxon>
        <taxon>Pseudomonadati</taxon>
        <taxon>Pseudomonadota</taxon>
        <taxon>Gammaproteobacteria</taxon>
        <taxon>Vibrionales</taxon>
        <taxon>Vibrionaceae</taxon>
        <taxon>Vibrio</taxon>
    </lineage>
</organism>
<dbReference type="Gene3D" id="2.40.160.20">
    <property type="match status" value="1"/>
</dbReference>
<proteinExistence type="predicted"/>
<dbReference type="InterPro" id="IPR011250">
    <property type="entry name" value="OMP/PagP_B-barrel"/>
</dbReference>
<dbReference type="GO" id="GO:0019867">
    <property type="term" value="C:outer membrane"/>
    <property type="evidence" value="ECO:0007669"/>
    <property type="project" value="InterPro"/>
</dbReference>
<dbReference type="InterPro" id="IPR006315">
    <property type="entry name" value="OM_autotransptr_brl_dom"/>
</dbReference>
<reference evidence="4 5" key="2">
    <citation type="submission" date="2014-09" db="EMBL/GenBank/DDBJ databases">
        <authorList>
            <consortium name="NBRP consortium"/>
            <person name="Sawabe T."/>
            <person name="Meirelles P."/>
            <person name="Nakanishi M."/>
            <person name="Sayaka M."/>
            <person name="Hattori M."/>
            <person name="Ohkuma M."/>
        </authorList>
    </citation>
    <scope>NUCLEOTIDE SEQUENCE [LARGE SCALE GENOMIC DNA]</scope>
    <source>
        <strain evidence="5">JCM19235</strain>
    </source>
</reference>